<accession>A0A6C0K763</accession>
<organism evidence="1">
    <name type="scientific">viral metagenome</name>
    <dbReference type="NCBI Taxonomy" id="1070528"/>
    <lineage>
        <taxon>unclassified sequences</taxon>
        <taxon>metagenomes</taxon>
        <taxon>organismal metagenomes</taxon>
    </lineage>
</organism>
<dbReference type="AlphaFoldDB" id="A0A6C0K763"/>
<protein>
    <submittedName>
        <fullName evidence="1">Uncharacterized protein</fullName>
    </submittedName>
</protein>
<reference evidence="1" key="1">
    <citation type="journal article" date="2020" name="Nature">
        <title>Giant virus diversity and host interactions through global metagenomics.</title>
        <authorList>
            <person name="Schulz F."/>
            <person name="Roux S."/>
            <person name="Paez-Espino D."/>
            <person name="Jungbluth S."/>
            <person name="Walsh D.A."/>
            <person name="Denef V.J."/>
            <person name="McMahon K.D."/>
            <person name="Konstantinidis K.T."/>
            <person name="Eloe-Fadrosh E.A."/>
            <person name="Kyrpides N.C."/>
            <person name="Woyke T."/>
        </authorList>
    </citation>
    <scope>NUCLEOTIDE SEQUENCE</scope>
    <source>
        <strain evidence="1">GVMAG-S-1101169-75</strain>
    </source>
</reference>
<proteinExistence type="predicted"/>
<dbReference type="InterPro" id="IPR036322">
    <property type="entry name" value="WD40_repeat_dom_sf"/>
</dbReference>
<dbReference type="EMBL" id="MN740793">
    <property type="protein sequence ID" value="QHU11954.1"/>
    <property type="molecule type" value="Genomic_DNA"/>
</dbReference>
<evidence type="ECO:0000313" key="1">
    <source>
        <dbReference type="EMBL" id="QHU11954.1"/>
    </source>
</evidence>
<name>A0A6C0K763_9ZZZZ</name>
<dbReference type="SUPFAM" id="SSF50978">
    <property type="entry name" value="WD40 repeat-like"/>
    <property type="match status" value="1"/>
</dbReference>
<sequence length="413" mass="47742">MTRKGWICFLIMILSSSGWTELTSVWKKGLFRKRVWYPQGPIQFLSVKRAGQFYGYYHPSSKNFYFKRQTVKKSSMQSMTFPFPYSFISDMDFTLWKQKLRCIISFYDEKNQKHGVFLPNGTFVTVPSPVCRCIVYEDPYEDMGAVIVTQEGCLHQIIWSQENNVTMHHNIMLPDPIFRAEFCPPFLYILDMTQVLHIYCPDKKKLIANTSFPFSEPVVRFHAYLRRVSSEIQISVALLSGAIHVINWSFSFPEAPLQMLSSVNMVPRKSFSPVIALGVYSDMYKIVVAWANGTMGIYDVNTGRRWNHFPSIMDPSYFTRMHISHQNIVLDGTLDGLEVYTVVSKITDSSQENSKERSDFSHWITPSSSANKSDFSYFKHVMESPVFTHDQYSTLNWSFPLNSSLLPPPPPED</sequence>